<name>A0A2G9QJE9_AQUCT</name>
<dbReference type="AlphaFoldDB" id="A0A2G9QJE9"/>
<dbReference type="SMART" id="SM00094">
    <property type="entry name" value="TR_FER"/>
    <property type="match status" value="1"/>
</dbReference>
<evidence type="ECO:0000259" key="7">
    <source>
        <dbReference type="PROSITE" id="PS51408"/>
    </source>
</evidence>
<dbReference type="Proteomes" id="UP000228934">
    <property type="component" value="Unassembled WGS sequence"/>
</dbReference>
<keyword evidence="3" id="KW-0964">Secreted</keyword>
<feature type="domain" description="Thyroglobulin type-1" evidence="6">
    <location>
        <begin position="5"/>
        <end position="70"/>
    </location>
</feature>
<dbReference type="PANTHER" id="PTHR11485">
    <property type="entry name" value="TRANSFERRIN"/>
    <property type="match status" value="1"/>
</dbReference>
<evidence type="ECO:0000313" key="8">
    <source>
        <dbReference type="EMBL" id="PIO15748.1"/>
    </source>
</evidence>
<dbReference type="Pfam" id="PF00405">
    <property type="entry name" value="Transferrin"/>
    <property type="match status" value="2"/>
</dbReference>
<accession>A0A2G9QJE9</accession>
<dbReference type="PROSITE" id="PS51408">
    <property type="entry name" value="TRANSFERRIN_LIKE_4"/>
    <property type="match status" value="2"/>
</dbReference>
<dbReference type="GO" id="GO:0005886">
    <property type="term" value="C:plasma membrane"/>
    <property type="evidence" value="ECO:0007669"/>
    <property type="project" value="TreeGrafter"/>
</dbReference>
<dbReference type="SUPFAM" id="SSF57610">
    <property type="entry name" value="Thyroglobulin type-1 domain"/>
    <property type="match status" value="1"/>
</dbReference>
<dbReference type="CDD" id="cd00191">
    <property type="entry name" value="TY"/>
    <property type="match status" value="1"/>
</dbReference>
<evidence type="ECO:0000256" key="5">
    <source>
        <dbReference type="PROSITE-ProRule" id="PRU00500"/>
    </source>
</evidence>
<dbReference type="FunFam" id="3.40.190.10:FF:000095">
    <property type="entry name" value="Lactotransferrin"/>
    <property type="match status" value="1"/>
</dbReference>
<dbReference type="InterPro" id="IPR000716">
    <property type="entry name" value="Thyroglobulin_1"/>
</dbReference>
<comment type="subunit">
    <text evidence="2">Monomer.</text>
</comment>
<dbReference type="GO" id="GO:0005615">
    <property type="term" value="C:extracellular space"/>
    <property type="evidence" value="ECO:0007669"/>
    <property type="project" value="TreeGrafter"/>
</dbReference>
<dbReference type="PANTHER" id="PTHR11485:SF31">
    <property type="entry name" value="SEROTRANSFERRIN"/>
    <property type="match status" value="1"/>
</dbReference>
<dbReference type="InterPro" id="IPR036857">
    <property type="entry name" value="Thyroglobulin_1_sf"/>
</dbReference>
<dbReference type="Gene3D" id="4.10.800.10">
    <property type="entry name" value="Thyroglobulin type-1"/>
    <property type="match status" value="1"/>
</dbReference>
<dbReference type="Gene3D" id="3.40.190.10">
    <property type="entry name" value="Periplasmic binding protein-like II"/>
    <property type="match status" value="2"/>
</dbReference>
<dbReference type="OrthoDB" id="9981115at2759"/>
<dbReference type="PRINTS" id="PR00422">
    <property type="entry name" value="TRANSFERRIN"/>
</dbReference>
<dbReference type="GO" id="GO:0019731">
    <property type="term" value="P:antibacterial humoral response"/>
    <property type="evidence" value="ECO:0007669"/>
    <property type="project" value="TreeGrafter"/>
</dbReference>
<proteinExistence type="predicted"/>
<feature type="disulfide bond" evidence="5">
    <location>
        <begin position="39"/>
        <end position="46"/>
    </location>
</feature>
<gene>
    <name evidence="8" type="ORF">AB205_0184610</name>
</gene>
<keyword evidence="4 5" id="KW-1015">Disulfide bond</keyword>
<keyword evidence="9" id="KW-1185">Reference proteome</keyword>
<evidence type="ECO:0000256" key="3">
    <source>
        <dbReference type="ARBA" id="ARBA00022525"/>
    </source>
</evidence>
<dbReference type="SMART" id="SM00211">
    <property type="entry name" value="TY"/>
    <property type="match status" value="1"/>
</dbReference>
<dbReference type="InterPro" id="IPR001156">
    <property type="entry name" value="Transferrin-like_dom"/>
</dbReference>
<evidence type="ECO:0000256" key="2">
    <source>
        <dbReference type="ARBA" id="ARBA00011245"/>
    </source>
</evidence>
<evidence type="ECO:0000313" key="9">
    <source>
        <dbReference type="Proteomes" id="UP000228934"/>
    </source>
</evidence>
<dbReference type="GO" id="GO:0005769">
    <property type="term" value="C:early endosome"/>
    <property type="evidence" value="ECO:0007669"/>
    <property type="project" value="TreeGrafter"/>
</dbReference>
<dbReference type="GO" id="GO:0006826">
    <property type="term" value="P:iron ion transport"/>
    <property type="evidence" value="ECO:0007669"/>
    <property type="project" value="TreeGrafter"/>
</dbReference>
<evidence type="ECO:0000256" key="4">
    <source>
        <dbReference type="ARBA" id="ARBA00023157"/>
    </source>
</evidence>
<protein>
    <recommendedName>
        <fullName evidence="10">Thyroglobulin type-1 domain-containing protein</fullName>
    </recommendedName>
</protein>
<dbReference type="Pfam" id="PF00086">
    <property type="entry name" value="Thyroglobulin_1"/>
    <property type="match status" value="1"/>
</dbReference>
<organism evidence="8 9">
    <name type="scientific">Aquarana catesbeiana</name>
    <name type="common">American bullfrog</name>
    <name type="synonym">Rana catesbeiana</name>
    <dbReference type="NCBI Taxonomy" id="8400"/>
    <lineage>
        <taxon>Eukaryota</taxon>
        <taxon>Metazoa</taxon>
        <taxon>Chordata</taxon>
        <taxon>Craniata</taxon>
        <taxon>Vertebrata</taxon>
        <taxon>Euteleostomi</taxon>
        <taxon>Amphibia</taxon>
        <taxon>Batrachia</taxon>
        <taxon>Anura</taxon>
        <taxon>Neobatrachia</taxon>
        <taxon>Ranoidea</taxon>
        <taxon>Ranidae</taxon>
        <taxon>Aquarana</taxon>
    </lineage>
</organism>
<comment type="subcellular location">
    <subcellularLocation>
        <location evidence="1">Secreted</location>
    </subcellularLocation>
</comment>
<dbReference type="SUPFAM" id="SSF53850">
    <property type="entry name" value="Periplasmic binding protein-like II"/>
    <property type="match status" value="2"/>
</dbReference>
<reference evidence="9" key="1">
    <citation type="journal article" date="2017" name="Nat. Commun.">
        <title>The North American bullfrog draft genome provides insight into hormonal regulation of long noncoding RNA.</title>
        <authorList>
            <person name="Hammond S.A."/>
            <person name="Warren R.L."/>
            <person name="Vandervalk B.P."/>
            <person name="Kucuk E."/>
            <person name="Khan H."/>
            <person name="Gibb E.A."/>
            <person name="Pandoh P."/>
            <person name="Kirk H."/>
            <person name="Zhao Y."/>
            <person name="Jones M."/>
            <person name="Mungall A.J."/>
            <person name="Coope R."/>
            <person name="Pleasance S."/>
            <person name="Moore R.A."/>
            <person name="Holt R.A."/>
            <person name="Round J.M."/>
            <person name="Ohora S."/>
            <person name="Walle B.V."/>
            <person name="Veldhoen N."/>
            <person name="Helbing C.C."/>
            <person name="Birol I."/>
        </authorList>
    </citation>
    <scope>NUCLEOTIDE SEQUENCE [LARGE SCALE GENOMIC DNA]</scope>
</reference>
<feature type="domain" description="Transferrin-like" evidence="7">
    <location>
        <begin position="1"/>
        <end position="178"/>
    </location>
</feature>
<feature type="domain" description="Transferrin-like" evidence="7">
    <location>
        <begin position="188"/>
        <end position="401"/>
    </location>
</feature>
<feature type="non-terminal residue" evidence="8">
    <location>
        <position position="401"/>
    </location>
</feature>
<dbReference type="PROSITE" id="PS51162">
    <property type="entry name" value="THYROGLOBULIN_1_2"/>
    <property type="match status" value="1"/>
</dbReference>
<dbReference type="GO" id="GO:0055037">
    <property type="term" value="C:recycling endosome"/>
    <property type="evidence" value="ECO:0007669"/>
    <property type="project" value="TreeGrafter"/>
</dbReference>
<comment type="caution">
    <text evidence="5">Lacks conserved residue(s) required for the propagation of feature annotation.</text>
</comment>
<evidence type="ECO:0000256" key="1">
    <source>
        <dbReference type="ARBA" id="ARBA00004613"/>
    </source>
</evidence>
<evidence type="ECO:0000259" key="6">
    <source>
        <dbReference type="PROSITE" id="PS51162"/>
    </source>
</evidence>
<dbReference type="PROSITE" id="PS00484">
    <property type="entry name" value="THYROGLOBULIN_1_1"/>
    <property type="match status" value="1"/>
</dbReference>
<sequence>MLTDLQKCLKERQQALAKKMIGHYIPQCDEKGNYQPQQCHGSTGHCWCVNAMGEKISGTNTPPGQTRATCERHDEHSEVYELLCPDNTRKPLNKYKECNLGTVPAGTVVTRKISDKTEDINNFLMEAQKRQCKLFSSAHGKDLMFDDSTLQLALLSSEVDAFLYLGVKLFHAMKALTGDAHLPSKNKVRWCTINKLEKMKCDDWSAVSGGAIACTEASCPKGCVKQILKGEADAVKLEVQYMYEALMCGLLPAVEEYHNKDDFGPCKTPGSPYTDFGTLRAVALVKKSNKDINWNNIKGKKSCHTGVGDIAGWVIPVSLIRRQNDNSDIDSFFGESCAPGSDTKSNLCKLCIGDPKNSAANTKCSLSDKEAYYGNQGAFRCLVEKGDVAFVPHTVVFENTD</sequence>
<dbReference type="EMBL" id="KV979790">
    <property type="protein sequence ID" value="PIO15748.1"/>
    <property type="molecule type" value="Genomic_DNA"/>
</dbReference>
<evidence type="ECO:0008006" key="10">
    <source>
        <dbReference type="Google" id="ProtNLM"/>
    </source>
</evidence>